<evidence type="ECO:0000259" key="1">
    <source>
        <dbReference type="SMART" id="SM00382"/>
    </source>
</evidence>
<dbReference type="AlphaFoldDB" id="Q9YDM1"/>
<dbReference type="EnsemblBacteria" id="BAA79876">
    <property type="protein sequence ID" value="BAA79876"/>
    <property type="gene ID" value="APE_0892.1"/>
</dbReference>
<gene>
    <name evidence="2" type="ordered locus">APE_0892.1</name>
</gene>
<dbReference type="InterPro" id="IPR011704">
    <property type="entry name" value="ATPase_dyneun-rel_AAA"/>
</dbReference>
<evidence type="ECO:0000313" key="3">
    <source>
        <dbReference type="Proteomes" id="UP000002518"/>
    </source>
</evidence>
<dbReference type="eggNOG" id="arCOG04159">
    <property type="taxonomic scope" value="Archaea"/>
</dbReference>
<dbReference type="STRING" id="272557.APE_0892.1"/>
<dbReference type="EMBL" id="BA000002">
    <property type="protein sequence ID" value="BAA79876.2"/>
    <property type="molecule type" value="Genomic_DNA"/>
</dbReference>
<dbReference type="SMART" id="SM00382">
    <property type="entry name" value="AAA"/>
    <property type="match status" value="1"/>
</dbReference>
<dbReference type="Gene3D" id="3.40.50.300">
    <property type="entry name" value="P-loop containing nucleotide triphosphate hydrolases"/>
    <property type="match status" value="1"/>
</dbReference>
<dbReference type="SUPFAM" id="SSF52540">
    <property type="entry name" value="P-loop containing nucleoside triphosphate hydrolases"/>
    <property type="match status" value="1"/>
</dbReference>
<organism evidence="2 3">
    <name type="scientific">Aeropyrum pernix (strain ATCC 700893 / DSM 11879 / JCM 9820 / NBRC 100138 / K1)</name>
    <dbReference type="NCBI Taxonomy" id="272557"/>
    <lineage>
        <taxon>Archaea</taxon>
        <taxon>Thermoproteota</taxon>
        <taxon>Thermoprotei</taxon>
        <taxon>Desulfurococcales</taxon>
        <taxon>Desulfurococcaceae</taxon>
        <taxon>Aeropyrum</taxon>
    </lineage>
</organism>
<dbReference type="GO" id="GO:0005524">
    <property type="term" value="F:ATP binding"/>
    <property type="evidence" value="ECO:0007669"/>
    <property type="project" value="InterPro"/>
</dbReference>
<feature type="domain" description="AAA+ ATPase" evidence="1">
    <location>
        <begin position="17"/>
        <end position="184"/>
    </location>
</feature>
<keyword evidence="3" id="KW-1185">Reference proteome</keyword>
<reference evidence="2 3" key="1">
    <citation type="journal article" date="1999" name="DNA Res.">
        <title>Complete genome sequence of an aerobic hyper-thermophilic crenarchaeon, Aeropyrum pernix K1.</title>
        <authorList>
            <person name="Kawarabayasi Y."/>
            <person name="Hino Y."/>
            <person name="Horikawa H."/>
            <person name="Yamazaki S."/>
            <person name="Haikawa Y."/>
            <person name="Jin-no K."/>
            <person name="Takahashi M."/>
            <person name="Sekine M."/>
            <person name="Baba S."/>
            <person name="Ankai A."/>
            <person name="Kosugi H."/>
            <person name="Hosoyama A."/>
            <person name="Fukui S."/>
            <person name="Nagai Y."/>
            <person name="Nishijima K."/>
            <person name="Nakazawa H."/>
            <person name="Takamiya M."/>
            <person name="Masuda S."/>
            <person name="Funahashi T."/>
            <person name="Tanaka T."/>
            <person name="Kudoh Y."/>
            <person name="Yamazaki J."/>
            <person name="Kushida N."/>
            <person name="Oguchi A."/>
            <person name="Aoki K."/>
            <person name="Kubota K."/>
            <person name="Nakamura Y."/>
            <person name="Nomura N."/>
            <person name="Sako Y."/>
            <person name="Kikuchi H."/>
        </authorList>
    </citation>
    <scope>NUCLEOTIDE SEQUENCE [LARGE SCALE GENOMIC DNA]</scope>
    <source>
        <strain evidence="3">ATCC 700893 / DSM 11879 / JCM 9820 / NBRC 100138 / K1</strain>
    </source>
</reference>
<protein>
    <recommendedName>
        <fullName evidence="1">AAA+ ATPase domain-containing protein</fullName>
    </recommendedName>
</protein>
<evidence type="ECO:0000313" key="2">
    <source>
        <dbReference type="EMBL" id="BAA79876.2"/>
    </source>
</evidence>
<dbReference type="InterPro" id="IPR003593">
    <property type="entry name" value="AAA+_ATPase"/>
</dbReference>
<dbReference type="Pfam" id="PF07728">
    <property type="entry name" value="AAA_5"/>
    <property type="match status" value="1"/>
</dbReference>
<dbReference type="InterPro" id="IPR027417">
    <property type="entry name" value="P-loop_NTPase"/>
</dbReference>
<accession>Q9YDM1</accession>
<proteinExistence type="predicted"/>
<name>Q9YDM1_AERPE</name>
<dbReference type="PIR" id="D72684">
    <property type="entry name" value="D72684"/>
</dbReference>
<dbReference type="GO" id="GO:0016887">
    <property type="term" value="F:ATP hydrolysis activity"/>
    <property type="evidence" value="ECO:0007669"/>
    <property type="project" value="InterPro"/>
</dbReference>
<dbReference type="Proteomes" id="UP000002518">
    <property type="component" value="Chromosome"/>
</dbReference>
<sequence length="355" mass="39571">MDAVGPGEARRILDRYGADRVLLVGPPGVGKSTVVRSYAEDSASREGLEFVDLSEARSLEDLDTDSTYAFLHIYAPLVRAEDLAFIARRGEGYDWTLPSRLAYLTRPGVRGLVFIDEITNVALPEVQTILFSMVLDKRVAYNRLSSGVEVVAAGNSPRDSPVSQWPPPPLLDRFRLLIRVKPPDLEEWVSWMNSVGRPWDRRVAAVLKVKPVLMYRPPEDEEDKFPTPRSWSQLAWELAKTGAHGDEAVRIAAMVVGRRAAEEARQFLQPDPASLDLSTFPRLDERERLTLLSVEAGRLASQDVVELCRTLEKVGSYGAHYAVWLLMLSGVDTVEAARSCSYVEDLLSRLSSYLG</sequence>
<dbReference type="CDD" id="cd00009">
    <property type="entry name" value="AAA"/>
    <property type="match status" value="1"/>
</dbReference>
<dbReference type="KEGG" id="ape:APE_0892.1"/>